<name>A0ABN9U044_9DINO</name>
<organism evidence="2 3">
    <name type="scientific">Prorocentrum cordatum</name>
    <dbReference type="NCBI Taxonomy" id="2364126"/>
    <lineage>
        <taxon>Eukaryota</taxon>
        <taxon>Sar</taxon>
        <taxon>Alveolata</taxon>
        <taxon>Dinophyceae</taxon>
        <taxon>Prorocentrales</taxon>
        <taxon>Prorocentraceae</taxon>
        <taxon>Prorocentrum</taxon>
    </lineage>
</organism>
<comment type="caution">
    <text evidence="2">The sequence shown here is derived from an EMBL/GenBank/DDBJ whole genome shotgun (WGS) entry which is preliminary data.</text>
</comment>
<dbReference type="EMBL" id="CAUYUJ010015287">
    <property type="protein sequence ID" value="CAK0852021.1"/>
    <property type="molecule type" value="Genomic_DNA"/>
</dbReference>
<feature type="region of interest" description="Disordered" evidence="1">
    <location>
        <begin position="394"/>
        <end position="415"/>
    </location>
</feature>
<dbReference type="Proteomes" id="UP001189429">
    <property type="component" value="Unassembled WGS sequence"/>
</dbReference>
<evidence type="ECO:0000313" key="3">
    <source>
        <dbReference type="Proteomes" id="UP001189429"/>
    </source>
</evidence>
<evidence type="ECO:0000256" key="1">
    <source>
        <dbReference type="SAM" id="MobiDB-lite"/>
    </source>
</evidence>
<proteinExistence type="predicted"/>
<sequence>MGKKARGKAFAGGVDAIVAAIQDSVTCATWLDYPEDAKVMDVKKIIKTRQWLQKLKVLYDPLAFKITDFKAALKEIADNGDAWEKPLNKKHVKQWTHVHAKRMMLVCQHYAKYYSEDELGLPGNGGSENDGEKSLVDQAAGQRAGTVVTHYGFCDEKRAAWRALSSDPKAIDYTMDLYIEPQMKDNDAVKARWGKTAVGEELHREVQEVTVKEYVEMMTVEWESHRGPLRVMKFKDDETKAIEIHKTWKQATSRKQEMLLLFLAENADQPRKEQKRSQLSQLIIENCIIDDEWGPEHKGEKDIMTPTKRAMVASRQNALATFKLISCKIADGTISPDGATAERDELIAKYGYTTGKRTQTDSSIDAPATKTQKMSAKTGVTKCTVVDDAPAKPNKKMLAAPTSTSTSTSTAASSFTVPPSRLHEAFEAIADGSLQLDECDFEESQTF</sequence>
<evidence type="ECO:0000313" key="2">
    <source>
        <dbReference type="EMBL" id="CAK0852021.1"/>
    </source>
</evidence>
<protein>
    <submittedName>
        <fullName evidence="2">Uncharacterized protein</fullName>
    </submittedName>
</protein>
<reference evidence="2" key="1">
    <citation type="submission" date="2023-10" db="EMBL/GenBank/DDBJ databases">
        <authorList>
            <person name="Chen Y."/>
            <person name="Shah S."/>
            <person name="Dougan E. K."/>
            <person name="Thang M."/>
            <person name="Chan C."/>
        </authorList>
    </citation>
    <scope>NUCLEOTIDE SEQUENCE [LARGE SCALE GENOMIC DNA]</scope>
</reference>
<gene>
    <name evidence="2" type="ORF">PCOR1329_LOCUS44002</name>
</gene>
<keyword evidence="3" id="KW-1185">Reference proteome</keyword>
<feature type="compositionally biased region" description="Low complexity" evidence="1">
    <location>
        <begin position="399"/>
        <end position="415"/>
    </location>
</feature>
<accession>A0ABN9U044</accession>